<keyword evidence="2" id="KW-1185">Reference proteome</keyword>
<gene>
    <name evidence="1" type="ORF">FWILDA_LOCUS16189</name>
</gene>
<comment type="caution">
    <text evidence="1">The sequence shown here is derived from an EMBL/GenBank/DDBJ whole genome shotgun (WGS) entry which is preliminary data.</text>
</comment>
<reference evidence="1" key="1">
    <citation type="submission" date="2022-08" db="EMBL/GenBank/DDBJ databases">
        <authorList>
            <person name="Kallberg Y."/>
            <person name="Tangrot J."/>
            <person name="Rosling A."/>
        </authorList>
    </citation>
    <scope>NUCLEOTIDE SEQUENCE</scope>
    <source>
        <strain evidence="1">Wild A</strain>
    </source>
</reference>
<sequence length="43" mass="4783">DLGDLKSVSIFNVKSEESLLELSDMDAFVLSSHCNLKLTRQLS</sequence>
<evidence type="ECO:0000313" key="2">
    <source>
        <dbReference type="Proteomes" id="UP001153678"/>
    </source>
</evidence>
<proteinExistence type="predicted"/>
<accession>A0A9W4WXU2</accession>
<organism evidence="1 2">
    <name type="scientific">Funneliformis geosporum</name>
    <dbReference type="NCBI Taxonomy" id="1117311"/>
    <lineage>
        <taxon>Eukaryota</taxon>
        <taxon>Fungi</taxon>
        <taxon>Fungi incertae sedis</taxon>
        <taxon>Mucoromycota</taxon>
        <taxon>Glomeromycotina</taxon>
        <taxon>Glomeromycetes</taxon>
        <taxon>Glomerales</taxon>
        <taxon>Glomeraceae</taxon>
        <taxon>Funneliformis</taxon>
    </lineage>
</organism>
<evidence type="ECO:0000313" key="1">
    <source>
        <dbReference type="EMBL" id="CAI2193665.1"/>
    </source>
</evidence>
<dbReference type="AlphaFoldDB" id="A0A9W4WXU2"/>
<name>A0A9W4WXU2_9GLOM</name>
<protein>
    <submittedName>
        <fullName evidence="1">1345_t:CDS:1</fullName>
    </submittedName>
</protein>
<dbReference type="EMBL" id="CAMKVN010009904">
    <property type="protein sequence ID" value="CAI2193665.1"/>
    <property type="molecule type" value="Genomic_DNA"/>
</dbReference>
<feature type="non-terminal residue" evidence="1">
    <location>
        <position position="1"/>
    </location>
</feature>
<dbReference type="Proteomes" id="UP001153678">
    <property type="component" value="Unassembled WGS sequence"/>
</dbReference>